<sequence length="843" mass="91896">MLKRACAHDSGGGTHPSHHEGHGASSQEMATLPPSSQEAAELAGGRPARQGHCPASRTRHRFSSETQSFNASWQGALPKNFYIITACVVGCALTILIGILTPMLVIRRSANAHDAVLREKEYDAGSSWASVLRIVMIEGFACTRALAGFAVSVFPSLQTPIDAPDPTPIENVTEHLERFPRVASLIASKKPAVAMQYICPNGVIAATYPHDPLTVGRNLMSPEDPTNRYKPTTMEIAQSGRYAIIGPRRSTITSLDKLWVIFTRAPLYRNTSKGMLPSLETFWGFAVLLVNVTGALDVMDLDGLAKVKNLNYVLYDTSIVTAELHVIASSLPDGTTQEEYDKFIAESTVTDVLKPYSLLHIAVRSRETHVYLSPTVIISIIVWTLLGSLLLLGISIAVVLWCTRTYDAAAHAPKLAPFAMLTIGPCRGEELWDLAADQMAEVTEKLDQILARQMERHHAYQVQQVHPLTTSYVTRSVAAAVQMAFGIIEELQRHPIDGPLRTVLGDDVRLQLCCAVHWCTDAVVRVESLEGTYRYEGGDVVFGGRMWAFAAPSVVTASEAVVQTLPQFGLSGVGARPYRTVNKKLTTRANYADDDEGGVNDAHHTTDGSGNTTLYLLVHAAKPDVVAEVEATAAASAAEAMVPQPILGKDPESSLYYGMVAPMNSPSFEARTAASSLRDVPAQSSEAEPSAPRRWAYAASTRANAAVDNPLSCGDLKERSAAVTPEQPCLVPIEVDSVTRALLQPRIPCALDVALRVAFDYQSITLDVRYAEVRVLVYYFYSSYKILFLPLAAPERHNIFRRLVTAFGVPKQGILEHLAACSAVQWLSQVRKINRVVYQHESL</sequence>
<dbReference type="EMBL" id="BLBS01000010">
    <property type="protein sequence ID" value="GET86281.1"/>
    <property type="molecule type" value="Genomic_DNA"/>
</dbReference>
<comment type="caution">
    <text evidence="4">The sequence shown here is derived from an EMBL/GenBank/DDBJ whole genome shotgun (WGS) entry which is preliminary data.</text>
</comment>
<feature type="region of interest" description="Disordered" evidence="1">
    <location>
        <begin position="1"/>
        <end position="61"/>
    </location>
</feature>
<evidence type="ECO:0000256" key="1">
    <source>
        <dbReference type="SAM" id="MobiDB-lite"/>
    </source>
</evidence>
<evidence type="ECO:0000313" key="4">
    <source>
        <dbReference type="EMBL" id="GET86281.1"/>
    </source>
</evidence>
<keyword evidence="2" id="KW-0472">Membrane</keyword>
<gene>
    <name evidence="4" type="ORF">LtaPh_0903201</name>
</gene>
<feature type="region of interest" description="Disordered" evidence="1">
    <location>
        <begin position="674"/>
        <end position="693"/>
    </location>
</feature>
<dbReference type="GO" id="GO:0003824">
    <property type="term" value="F:catalytic activity"/>
    <property type="evidence" value="ECO:0007669"/>
    <property type="project" value="UniProtKB-ARBA"/>
</dbReference>
<dbReference type="OrthoDB" id="272956at2759"/>
<keyword evidence="2" id="KW-0812">Transmembrane</keyword>
<keyword evidence="5" id="KW-1185">Reference proteome</keyword>
<dbReference type="InterPro" id="IPR006189">
    <property type="entry name" value="CHASE_dom"/>
</dbReference>
<evidence type="ECO:0000313" key="5">
    <source>
        <dbReference type="Proteomes" id="UP000419144"/>
    </source>
</evidence>
<dbReference type="Proteomes" id="UP000419144">
    <property type="component" value="Unassembled WGS sequence"/>
</dbReference>
<feature type="transmembrane region" description="Helical" evidence="2">
    <location>
        <begin position="81"/>
        <end position="106"/>
    </location>
</feature>
<evidence type="ECO:0000259" key="3">
    <source>
        <dbReference type="PROSITE" id="PS50839"/>
    </source>
</evidence>
<dbReference type="VEuPathDB" id="TriTrypDB:LtaPh_0903201"/>
<feature type="domain" description="CHASE" evidence="3">
    <location>
        <begin position="200"/>
        <end position="318"/>
    </location>
</feature>
<proteinExistence type="predicted"/>
<protein>
    <recommendedName>
        <fullName evidence="3">CHASE domain-containing protein</fullName>
    </recommendedName>
</protein>
<feature type="transmembrane region" description="Helical" evidence="2">
    <location>
        <begin position="376"/>
        <end position="401"/>
    </location>
</feature>
<accession>A0A640KAV4</accession>
<name>A0A640KAV4_LEITA</name>
<dbReference type="PROSITE" id="PS50839">
    <property type="entry name" value="CHASE"/>
    <property type="match status" value="1"/>
</dbReference>
<feature type="compositionally biased region" description="Polar residues" evidence="1">
    <location>
        <begin position="24"/>
        <end position="38"/>
    </location>
</feature>
<organism evidence="4 5">
    <name type="scientific">Leishmania tarentolae</name>
    <name type="common">Sauroleishmania tarentolae</name>
    <dbReference type="NCBI Taxonomy" id="5689"/>
    <lineage>
        <taxon>Eukaryota</taxon>
        <taxon>Discoba</taxon>
        <taxon>Euglenozoa</taxon>
        <taxon>Kinetoplastea</taxon>
        <taxon>Metakinetoplastina</taxon>
        <taxon>Trypanosomatida</taxon>
        <taxon>Trypanosomatidae</taxon>
        <taxon>Leishmaniinae</taxon>
        <taxon>Leishmania</taxon>
        <taxon>lizard Leishmania</taxon>
    </lineage>
</organism>
<dbReference type="AlphaFoldDB" id="A0A640KAV4"/>
<reference evidence="4" key="1">
    <citation type="submission" date="2019-11" db="EMBL/GenBank/DDBJ databases">
        <title>Leishmania tarentolae CDS.</title>
        <authorList>
            <person name="Goto Y."/>
            <person name="Yamagishi J."/>
        </authorList>
    </citation>
    <scope>NUCLEOTIDE SEQUENCE [LARGE SCALE GENOMIC DNA]</scope>
    <source>
        <strain evidence="4">Parrot Tar II</strain>
    </source>
</reference>
<dbReference type="SUPFAM" id="SSF55073">
    <property type="entry name" value="Nucleotide cyclase"/>
    <property type="match status" value="1"/>
</dbReference>
<dbReference type="InterPro" id="IPR029787">
    <property type="entry name" value="Nucleotide_cyclase"/>
</dbReference>
<dbReference type="Gene3D" id="3.30.70.1230">
    <property type="entry name" value="Nucleotide cyclase"/>
    <property type="match status" value="1"/>
</dbReference>
<evidence type="ECO:0000256" key="2">
    <source>
        <dbReference type="SAM" id="Phobius"/>
    </source>
</evidence>
<keyword evidence="2" id="KW-1133">Transmembrane helix</keyword>